<organism evidence="2 3">
    <name type="scientific">Citrobacter youngae</name>
    <dbReference type="NCBI Taxonomy" id="133448"/>
    <lineage>
        <taxon>Bacteria</taxon>
        <taxon>Pseudomonadati</taxon>
        <taxon>Pseudomonadota</taxon>
        <taxon>Gammaproteobacteria</taxon>
        <taxon>Enterobacterales</taxon>
        <taxon>Enterobacteriaceae</taxon>
        <taxon>Citrobacter</taxon>
        <taxon>Citrobacter freundii complex</taxon>
    </lineage>
</organism>
<gene>
    <name evidence="2" type="ORF">NCTC8782_03737</name>
</gene>
<keyword evidence="1" id="KW-1133">Transmembrane helix</keyword>
<name>A0A9Q7ZSP2_9ENTR</name>
<sequence>MCLCMWLDFSLIKLLMVCIWPGYQIVTMVICSVKTNMDCMWLRINFVGTLQEIPTTYSDAITC</sequence>
<dbReference type="AlphaFoldDB" id="A0A9Q7ZSP2"/>
<feature type="transmembrane region" description="Helical" evidence="1">
    <location>
        <begin position="12"/>
        <end position="33"/>
    </location>
</feature>
<keyword evidence="1" id="KW-0472">Membrane</keyword>
<evidence type="ECO:0000256" key="1">
    <source>
        <dbReference type="SAM" id="Phobius"/>
    </source>
</evidence>
<dbReference type="Proteomes" id="UP000255286">
    <property type="component" value="Unassembled WGS sequence"/>
</dbReference>
<protein>
    <submittedName>
        <fullName evidence="2">Uncharacterized protein</fullName>
    </submittedName>
</protein>
<comment type="caution">
    <text evidence="2">The sequence shown here is derived from an EMBL/GenBank/DDBJ whole genome shotgun (WGS) entry which is preliminary data.</text>
</comment>
<evidence type="ECO:0000313" key="3">
    <source>
        <dbReference type="Proteomes" id="UP000255286"/>
    </source>
</evidence>
<accession>A0A9Q7ZSP2</accession>
<dbReference type="EMBL" id="UIGT01000001">
    <property type="protein sequence ID" value="SUX81118.1"/>
    <property type="molecule type" value="Genomic_DNA"/>
</dbReference>
<keyword evidence="1" id="KW-0812">Transmembrane</keyword>
<proteinExistence type="predicted"/>
<evidence type="ECO:0000313" key="2">
    <source>
        <dbReference type="EMBL" id="SUX81118.1"/>
    </source>
</evidence>
<reference evidence="2 3" key="1">
    <citation type="submission" date="2018-06" db="EMBL/GenBank/DDBJ databases">
        <authorList>
            <consortium name="Pathogen Informatics"/>
            <person name="Doyle S."/>
        </authorList>
    </citation>
    <scope>NUCLEOTIDE SEQUENCE [LARGE SCALE GENOMIC DNA]</scope>
    <source>
        <strain evidence="2 3">NCTC8782</strain>
    </source>
</reference>